<evidence type="ECO:0000256" key="3">
    <source>
        <dbReference type="ARBA" id="ARBA00022989"/>
    </source>
</evidence>
<comment type="caution">
    <text evidence="7">The sequence shown here is derived from an EMBL/GenBank/DDBJ whole genome shotgun (WGS) entry which is preliminary data.</text>
</comment>
<evidence type="ECO:0000256" key="2">
    <source>
        <dbReference type="ARBA" id="ARBA00022692"/>
    </source>
</evidence>
<dbReference type="InterPro" id="IPR011701">
    <property type="entry name" value="MFS"/>
</dbReference>
<feature type="region of interest" description="Disordered" evidence="5">
    <location>
        <begin position="420"/>
        <end position="449"/>
    </location>
</feature>
<comment type="subcellular location">
    <subcellularLocation>
        <location evidence="1">Membrane</location>
        <topology evidence="1">Multi-pass membrane protein</topology>
    </subcellularLocation>
</comment>
<feature type="compositionally biased region" description="Basic and acidic residues" evidence="5">
    <location>
        <begin position="1"/>
        <end position="14"/>
    </location>
</feature>
<dbReference type="GO" id="GO:0016020">
    <property type="term" value="C:membrane"/>
    <property type="evidence" value="ECO:0007669"/>
    <property type="project" value="UniProtKB-SubCell"/>
</dbReference>
<gene>
    <name evidence="7" type="ORF">BGZ80_010050</name>
</gene>
<dbReference type="AlphaFoldDB" id="A0A9P6T3Z5"/>
<dbReference type="InterPro" id="IPR036259">
    <property type="entry name" value="MFS_trans_sf"/>
</dbReference>
<feature type="compositionally biased region" description="Polar residues" evidence="5">
    <location>
        <begin position="682"/>
        <end position="703"/>
    </location>
</feature>
<evidence type="ECO:0000256" key="4">
    <source>
        <dbReference type="ARBA" id="ARBA00023136"/>
    </source>
</evidence>
<feature type="transmembrane region" description="Helical" evidence="6">
    <location>
        <begin position="207"/>
        <end position="230"/>
    </location>
</feature>
<dbReference type="Gene3D" id="1.20.1250.20">
    <property type="entry name" value="MFS general substrate transporter like domains"/>
    <property type="match status" value="1"/>
</dbReference>
<organism evidence="7 8">
    <name type="scientific">Entomortierella chlamydospora</name>
    <dbReference type="NCBI Taxonomy" id="101097"/>
    <lineage>
        <taxon>Eukaryota</taxon>
        <taxon>Fungi</taxon>
        <taxon>Fungi incertae sedis</taxon>
        <taxon>Mucoromycota</taxon>
        <taxon>Mortierellomycotina</taxon>
        <taxon>Mortierellomycetes</taxon>
        <taxon>Mortierellales</taxon>
        <taxon>Mortierellaceae</taxon>
        <taxon>Entomortierella</taxon>
    </lineage>
</organism>
<dbReference type="Pfam" id="PF07690">
    <property type="entry name" value="MFS_1"/>
    <property type="match status" value="1"/>
</dbReference>
<evidence type="ECO:0000256" key="5">
    <source>
        <dbReference type="SAM" id="MobiDB-lite"/>
    </source>
</evidence>
<feature type="transmembrane region" description="Helical" evidence="6">
    <location>
        <begin position="325"/>
        <end position="351"/>
    </location>
</feature>
<accession>A0A9P6T3Z5</accession>
<feature type="transmembrane region" description="Helical" evidence="6">
    <location>
        <begin position="236"/>
        <end position="256"/>
    </location>
</feature>
<keyword evidence="2 6" id="KW-0812">Transmembrane</keyword>
<evidence type="ECO:0000313" key="8">
    <source>
        <dbReference type="Proteomes" id="UP000703661"/>
    </source>
</evidence>
<feature type="region of interest" description="Disordered" evidence="5">
    <location>
        <begin position="793"/>
        <end position="897"/>
    </location>
</feature>
<feature type="transmembrane region" description="Helical" evidence="6">
    <location>
        <begin position="363"/>
        <end position="383"/>
    </location>
</feature>
<feature type="compositionally biased region" description="Low complexity" evidence="5">
    <location>
        <begin position="851"/>
        <end position="862"/>
    </location>
</feature>
<feature type="transmembrane region" description="Helical" evidence="6">
    <location>
        <begin position="172"/>
        <end position="195"/>
    </location>
</feature>
<feature type="compositionally biased region" description="Polar residues" evidence="5">
    <location>
        <begin position="559"/>
        <end position="571"/>
    </location>
</feature>
<dbReference type="PANTHER" id="PTHR23507:SF1">
    <property type="entry name" value="FI18259P1-RELATED"/>
    <property type="match status" value="1"/>
</dbReference>
<feature type="transmembrane region" description="Helical" evidence="6">
    <location>
        <begin position="140"/>
        <end position="160"/>
    </location>
</feature>
<proteinExistence type="predicted"/>
<feature type="region of interest" description="Disordered" evidence="5">
    <location>
        <begin position="555"/>
        <end position="585"/>
    </location>
</feature>
<protein>
    <submittedName>
        <fullName evidence="7">Uncharacterized protein</fullName>
    </submittedName>
</protein>
<keyword evidence="4 6" id="KW-0472">Membrane</keyword>
<dbReference type="GO" id="GO:0022857">
    <property type="term" value="F:transmembrane transporter activity"/>
    <property type="evidence" value="ECO:0007669"/>
    <property type="project" value="InterPro"/>
</dbReference>
<evidence type="ECO:0000313" key="7">
    <source>
        <dbReference type="EMBL" id="KAG0023228.1"/>
    </source>
</evidence>
<feature type="region of interest" description="Disordered" evidence="5">
    <location>
        <begin position="1"/>
        <end position="45"/>
    </location>
</feature>
<dbReference type="Proteomes" id="UP000703661">
    <property type="component" value="Unassembled WGS sequence"/>
</dbReference>
<name>A0A9P6T3Z5_9FUNG</name>
<reference evidence="7" key="1">
    <citation type="journal article" date="2020" name="Fungal Divers.">
        <title>Resolving the Mortierellaceae phylogeny through synthesis of multi-gene phylogenetics and phylogenomics.</title>
        <authorList>
            <person name="Vandepol N."/>
            <person name="Liber J."/>
            <person name="Desiro A."/>
            <person name="Na H."/>
            <person name="Kennedy M."/>
            <person name="Barry K."/>
            <person name="Grigoriev I.V."/>
            <person name="Miller A.N."/>
            <person name="O'Donnell K."/>
            <person name="Stajich J.E."/>
            <person name="Bonito G."/>
        </authorList>
    </citation>
    <scope>NUCLEOTIDE SEQUENCE</scope>
    <source>
        <strain evidence="7">NRRL 2769</strain>
    </source>
</reference>
<evidence type="ECO:0000256" key="6">
    <source>
        <dbReference type="SAM" id="Phobius"/>
    </source>
</evidence>
<dbReference type="EMBL" id="JAAAID010000066">
    <property type="protein sequence ID" value="KAG0023228.1"/>
    <property type="molecule type" value="Genomic_DNA"/>
</dbReference>
<feature type="region of interest" description="Disordered" evidence="5">
    <location>
        <begin position="665"/>
        <end position="773"/>
    </location>
</feature>
<sequence length="897" mass="96186">MTTTEATHDTERRPLLGKMQSTYTDGPVTQPTAEEYSTDQGQSKDPLDEATRLAALKALPCQAPQEQLIIRIVCKDHFKDNDFPSMVQNAASPSDGSCNTPAIQALAALTIGRIRSLKYLSAIFTIGYFTSLSDRFGRKALIFLTLIPVLFTQALIVYMARPTVNLGMWMLYLDALFVGALGGGVLLGPSLNAYVVDCTPREGRSLVIGYVMVSLSLGQIFGPILGGFLISLTGDVTSAMTVSIIIQNILILYAIILPESLQKYTKPDIVSNLDPAAGYSKAEETSFLIKIKNSILAVLDPLLLFLPGRMDTSEDVNVSPSKYTLVTLIVAYGLLQFATTGAEVVLIPYTNLAFQWTAVEDDIYLTVQGTASFIVYVLVFPGLQKLYKRYIEKESRKTSDPSATITLSPSEIDQHVRDARDAEPEATEEAIRSTKPIEEEIRKKTDGSGDVPLDLSNLSRLQLQALCVKAGLDTTAENEELRKLLQEHWTQHHPSKDGDRPVVAIQGEDIYEPVGSSNAAKVGATDNDIGASVSSKCNVESVEDTELGEGIKQEEQTAECDNTATSVSNTEVKTEETGDTTMEDVSQSNTAIAADVFIKHEVVEESAVTSDSEKPFGIKQEQNDVAIKLEDGQTNTAVKMESTEEKVKVEDTVIPISHRKQFWEAKAASTRSGIPVNRDRPTGQNNTGTGARRVISQSRQTSQKRGRDAESAGASGDINDGDGHDGTSTNSLPTPGTVRSLIGKFAGSTISSSETPSSKRRKTEIVKSSPATSAAPIIPRYKRIIKIPVAGAASSKSPYALGANNVSKSTASAKRKLASSSPAGSPAPAPTKKTVSAETINRLATPKKINAPPALGAGAAPATSHISISIPAAPTRPRGPVLSTASRAAQRRNCEKK</sequence>
<keyword evidence="8" id="KW-1185">Reference proteome</keyword>
<feature type="compositionally biased region" description="Basic and acidic residues" evidence="5">
    <location>
        <begin position="420"/>
        <end position="447"/>
    </location>
</feature>
<keyword evidence="3 6" id="KW-1133">Transmembrane helix</keyword>
<dbReference type="PANTHER" id="PTHR23507">
    <property type="entry name" value="ZGC:174356"/>
    <property type="match status" value="1"/>
</dbReference>
<dbReference type="SUPFAM" id="SSF103473">
    <property type="entry name" value="MFS general substrate transporter"/>
    <property type="match status" value="1"/>
</dbReference>
<feature type="compositionally biased region" description="Polar residues" evidence="5">
    <location>
        <begin position="19"/>
        <end position="32"/>
    </location>
</feature>
<evidence type="ECO:0000256" key="1">
    <source>
        <dbReference type="ARBA" id="ARBA00004141"/>
    </source>
</evidence>